<gene>
    <name evidence="2" type="ORF">AN957_07490</name>
</gene>
<comment type="caution">
    <text evidence="2">The sequence shown here is derived from an EMBL/GenBank/DDBJ whole genome shotgun (WGS) entry which is preliminary data.</text>
</comment>
<dbReference type="InterPro" id="IPR013693">
    <property type="entry name" value="SpoIID/LytB_N"/>
</dbReference>
<accession>A0A0Q3SGC2</accession>
<dbReference type="AlphaFoldDB" id="A0A0Q3SGC2"/>
<keyword evidence="3" id="KW-1185">Reference proteome</keyword>
<evidence type="ECO:0000259" key="1">
    <source>
        <dbReference type="Pfam" id="PF08486"/>
    </source>
</evidence>
<dbReference type="STRING" id="1637975.AN957_07490"/>
<dbReference type="Proteomes" id="UP000050996">
    <property type="component" value="Unassembled WGS sequence"/>
</dbReference>
<evidence type="ECO:0000313" key="3">
    <source>
        <dbReference type="Proteomes" id="UP000050996"/>
    </source>
</evidence>
<dbReference type="EMBL" id="LJIX01000006">
    <property type="protein sequence ID" value="KQL18428.1"/>
    <property type="molecule type" value="Genomic_DNA"/>
</dbReference>
<name>A0A0Q3SGC2_9BACI</name>
<protein>
    <recommendedName>
        <fullName evidence="1">Sporulation stage II protein D amidase enhancer LytB N-terminal domain-containing protein</fullName>
    </recommendedName>
</protein>
<organism evidence="2 3">
    <name type="scientific">Cytobacillus solani</name>
    <dbReference type="NCBI Taxonomy" id="1637975"/>
    <lineage>
        <taxon>Bacteria</taxon>
        <taxon>Bacillati</taxon>
        <taxon>Bacillota</taxon>
        <taxon>Bacilli</taxon>
        <taxon>Bacillales</taxon>
        <taxon>Bacillaceae</taxon>
        <taxon>Cytobacillus</taxon>
    </lineage>
</organism>
<dbReference type="PATRIC" id="fig|1637975.4.peg.1228"/>
<proteinExistence type="predicted"/>
<reference evidence="2 3" key="1">
    <citation type="submission" date="2015-09" db="EMBL/GenBank/DDBJ databases">
        <title>Genome sequencing project for genomic taxonomy and phylogenomics of Bacillus-like bacteria.</title>
        <authorList>
            <person name="Liu B."/>
            <person name="Wang J."/>
            <person name="Zhu Y."/>
            <person name="Liu G."/>
            <person name="Chen Q."/>
            <person name="Chen Z."/>
            <person name="Lan J."/>
            <person name="Che J."/>
            <person name="Ge C."/>
            <person name="Shi H."/>
            <person name="Pan Z."/>
            <person name="Liu X."/>
        </authorList>
    </citation>
    <scope>NUCLEOTIDE SEQUENCE [LARGE SCALE GENOMIC DNA]</scope>
    <source>
        <strain evidence="2 3">FJAT-18043</strain>
    </source>
</reference>
<evidence type="ECO:0000313" key="2">
    <source>
        <dbReference type="EMBL" id="KQL18428.1"/>
    </source>
</evidence>
<sequence length="421" mass="48073">MKKFLFYLFSFMIILFSVSNGRIYAQDDPVLNPTDVVKKLVEFENNQDWTNLSNLWSADMRDTISEFLNNPENKKQHIGLFNIEKASLVAQKEIPEEYKMLFPNMDESSLLYYIAVDYKVFEEDVFHMNGVNYFLVELVNENNDWKIKQVQNAPIDILKSYELGFNSEDEKAMLDVINKRYKGEYFNRNNTVLEINRLSEDELTKIRGKEPLTKEQISEKVGLDETSSTSQSLVSIATTADHVAPSSIKVYMTQYTNTNAYGCSASCVKSVNFSSYVKNVLPNEWRIEWPSNSLKTGALAAKMYGWYGVYYPLASPVGAHVYDDTRSQVYLYNTERAATTTAVIEVDGIGLHRKDNKALFLTEYVAGTSGSPGTQSSGRFSQWGSKYWADKGWLPYEILGYYYNGSSKVGGSGKEFEFFNY</sequence>
<feature type="domain" description="Sporulation stage II protein D amidase enhancer LytB N-terminal" evidence="1">
    <location>
        <begin position="266"/>
        <end position="345"/>
    </location>
</feature>
<dbReference type="Pfam" id="PF08486">
    <property type="entry name" value="SpoIID"/>
    <property type="match status" value="1"/>
</dbReference>
<dbReference type="RefSeq" id="WP_056683258.1">
    <property type="nucleotide sequence ID" value="NZ_LJIX01000006.1"/>
</dbReference>